<dbReference type="AlphaFoldDB" id="A0A0G0BYH2"/>
<evidence type="ECO:0000256" key="1">
    <source>
        <dbReference type="ARBA" id="ARBA00006068"/>
    </source>
</evidence>
<gene>
    <name evidence="4" type="ORF">UR67_C0010G0015</name>
</gene>
<evidence type="ECO:0000259" key="3">
    <source>
        <dbReference type="Pfam" id="PF03816"/>
    </source>
</evidence>
<dbReference type="PANTHER" id="PTHR33392:SF6">
    <property type="entry name" value="POLYISOPRENYL-TEICHOIC ACID--PEPTIDOGLYCAN TEICHOIC ACID TRANSFERASE TAGU"/>
    <property type="match status" value="1"/>
</dbReference>
<dbReference type="InterPro" id="IPR050922">
    <property type="entry name" value="LytR/CpsA/Psr_CW_biosynth"/>
</dbReference>
<dbReference type="InterPro" id="IPR004474">
    <property type="entry name" value="LytR_CpsA_psr"/>
</dbReference>
<dbReference type="STRING" id="1618350.UR67_C0010G0015"/>
<keyword evidence="2" id="KW-1133">Transmembrane helix</keyword>
<evidence type="ECO:0000313" key="5">
    <source>
        <dbReference type="Proteomes" id="UP000034581"/>
    </source>
</evidence>
<dbReference type="EMBL" id="LBQB01000010">
    <property type="protein sequence ID" value="KKP68931.1"/>
    <property type="molecule type" value="Genomic_DNA"/>
</dbReference>
<name>A0A0G0BYH2_UNCC3</name>
<protein>
    <submittedName>
        <fullName evidence="4">Cell envelope-related transcriptional attenuator</fullName>
    </submittedName>
</protein>
<organism evidence="4 5">
    <name type="scientific">candidate division CPR3 bacterium GW2011_GWF2_35_18</name>
    <dbReference type="NCBI Taxonomy" id="1618350"/>
    <lineage>
        <taxon>Bacteria</taxon>
        <taxon>Bacteria division CPR3</taxon>
    </lineage>
</organism>
<dbReference type="NCBIfam" id="TIGR00350">
    <property type="entry name" value="lytR_cpsA_psr"/>
    <property type="match status" value="1"/>
</dbReference>
<dbReference type="Gene3D" id="3.40.630.190">
    <property type="entry name" value="LCP protein"/>
    <property type="match status" value="1"/>
</dbReference>
<proteinExistence type="inferred from homology"/>
<feature type="transmembrane region" description="Helical" evidence="2">
    <location>
        <begin position="47"/>
        <end position="66"/>
    </location>
</feature>
<sequence>MDYIDLGTIGNIKKYNHKKNIKSRKSVSDFSDKTAYAPKNKLSHLKIITVSALLIGVFLFATYAFLPHVKIFWNDFFKGPSIVMSFLKSDPKELKQDDDTTNVLLVGIDKRSSEPYSYKGTNGEEEKNGFLADTIVIASYSHLDHSIVMLSIPRDLWVEIPAFNDLYKQSTKINAAYSIGDMYDYDGGGLALTKKVVSNILGIPIHYAARVDFQGFVKGVDVLGGIDIDVENTFDDYMYPREGYENAPMTERFIHLHFDAGLQHMDGETALRYARSRQGTNGEGSDFARAKRQQKVILAAREKATSLNFIDSLSKVSGLLDTFGESVESDIDISEMMLFYKLAQDFDPENVQTHVLDNGDSESSLLYHPPLEQFGGGWVLVPKGNNFDIVQEFVKKVFYIERTFVEVPSQETETTPSSN</sequence>
<comment type="similarity">
    <text evidence="1">Belongs to the LytR/CpsA/Psr (LCP) family.</text>
</comment>
<dbReference type="PANTHER" id="PTHR33392">
    <property type="entry name" value="POLYISOPRENYL-TEICHOIC ACID--PEPTIDOGLYCAN TEICHOIC ACID TRANSFERASE TAGU"/>
    <property type="match status" value="1"/>
</dbReference>
<keyword evidence="2" id="KW-0812">Transmembrane</keyword>
<reference evidence="4 5" key="1">
    <citation type="journal article" date="2015" name="Nature">
        <title>rRNA introns, odd ribosomes, and small enigmatic genomes across a large radiation of phyla.</title>
        <authorList>
            <person name="Brown C.T."/>
            <person name="Hug L.A."/>
            <person name="Thomas B.C."/>
            <person name="Sharon I."/>
            <person name="Castelle C.J."/>
            <person name="Singh A."/>
            <person name="Wilkins M.J."/>
            <person name="Williams K.H."/>
            <person name="Banfield J.F."/>
        </authorList>
    </citation>
    <scope>NUCLEOTIDE SEQUENCE [LARGE SCALE GENOMIC DNA]</scope>
</reference>
<comment type="caution">
    <text evidence="4">The sequence shown here is derived from an EMBL/GenBank/DDBJ whole genome shotgun (WGS) entry which is preliminary data.</text>
</comment>
<dbReference type="Pfam" id="PF03816">
    <property type="entry name" value="LytR_cpsA_psr"/>
    <property type="match status" value="1"/>
</dbReference>
<feature type="domain" description="Cell envelope-related transcriptional attenuator" evidence="3">
    <location>
        <begin position="132"/>
        <end position="304"/>
    </location>
</feature>
<evidence type="ECO:0000256" key="2">
    <source>
        <dbReference type="SAM" id="Phobius"/>
    </source>
</evidence>
<evidence type="ECO:0000313" key="4">
    <source>
        <dbReference type="EMBL" id="KKP68931.1"/>
    </source>
</evidence>
<dbReference type="Proteomes" id="UP000034581">
    <property type="component" value="Unassembled WGS sequence"/>
</dbReference>
<keyword evidence="2" id="KW-0472">Membrane</keyword>
<accession>A0A0G0BYH2</accession>